<protein>
    <submittedName>
        <fullName evidence="2">Extracellular solute-binding protein</fullName>
    </submittedName>
</protein>
<gene>
    <name evidence="2" type="ORF">GCM10009680_42810</name>
</gene>
<evidence type="ECO:0000313" key="2">
    <source>
        <dbReference type="EMBL" id="GAA1698073.1"/>
    </source>
</evidence>
<reference evidence="2 3" key="1">
    <citation type="journal article" date="2019" name="Int. J. Syst. Evol. Microbiol.">
        <title>The Global Catalogue of Microorganisms (GCM) 10K type strain sequencing project: providing services to taxonomists for standard genome sequencing and annotation.</title>
        <authorList>
            <consortium name="The Broad Institute Genomics Platform"/>
            <consortium name="The Broad Institute Genome Sequencing Center for Infectious Disease"/>
            <person name="Wu L."/>
            <person name="Ma J."/>
        </authorList>
    </citation>
    <scope>NUCLEOTIDE SEQUENCE [LARGE SCALE GENOMIC DNA]</scope>
    <source>
        <strain evidence="2 3">JCM 13244</strain>
    </source>
</reference>
<dbReference type="PROSITE" id="PS51257">
    <property type="entry name" value="PROKAR_LIPOPROTEIN"/>
    <property type="match status" value="1"/>
</dbReference>
<dbReference type="Pfam" id="PF13343">
    <property type="entry name" value="SBP_bac_6"/>
    <property type="match status" value="1"/>
</dbReference>
<sequence length="389" mass="43228">MAPSRRTSSIGCSLAAAGLTLVTACGGGSGDDSKGKSTKNAAAASVREETRSLDQLYKDARAEGGTLTVYAGGDVATQQDENKAAFEKAFPRIKVNMIVDYSKFHDARIDHQLATNTLVPDVVQLQTVQDFPRWKKAGALMPYKPAGFGKVHDGFKDPDGAWTSIFADSFGLIYNKDRTGSAAPASAKDLLDPKWKGKIISTYPNDDDAVLFLYKKMVDTYGWDWLKRFAAQDVKWVRGAQAPYDEVESGKKQVALGAETPIALFPGQKSRFVVPEKEPFMSWAQRAAILKDAKHPATAKLYLNWWLSKKTQQNHYMWTVREDVQPHKGFKHVWEYPNTSLDGYVRFMTDRAAAERFRTQLTQYVGEPKGKPSPGWLGVRPTHRVAKDA</sequence>
<keyword evidence="1" id="KW-0732">Signal</keyword>
<comment type="caution">
    <text evidence="2">The sequence shown here is derived from an EMBL/GenBank/DDBJ whole genome shotgun (WGS) entry which is preliminary data.</text>
</comment>
<dbReference type="EMBL" id="BAAALR010000050">
    <property type="protein sequence ID" value="GAA1698073.1"/>
    <property type="molecule type" value="Genomic_DNA"/>
</dbReference>
<name>A0ABN2I3K4_9ACTN</name>
<dbReference type="Proteomes" id="UP001499947">
    <property type="component" value="Unassembled WGS sequence"/>
</dbReference>
<dbReference type="SUPFAM" id="SSF53850">
    <property type="entry name" value="Periplasmic binding protein-like II"/>
    <property type="match status" value="1"/>
</dbReference>
<dbReference type="PANTHER" id="PTHR30006">
    <property type="entry name" value="THIAMINE-BINDING PERIPLASMIC PROTEIN-RELATED"/>
    <property type="match status" value="1"/>
</dbReference>
<dbReference type="RefSeq" id="WP_211127981.1">
    <property type="nucleotide sequence ID" value="NZ_BAAALR010000050.1"/>
</dbReference>
<accession>A0ABN2I3K4</accession>
<evidence type="ECO:0000313" key="3">
    <source>
        <dbReference type="Proteomes" id="UP001499947"/>
    </source>
</evidence>
<organism evidence="2 3">
    <name type="scientific">Streptomyces yatensis</name>
    <dbReference type="NCBI Taxonomy" id="155177"/>
    <lineage>
        <taxon>Bacteria</taxon>
        <taxon>Bacillati</taxon>
        <taxon>Actinomycetota</taxon>
        <taxon>Actinomycetes</taxon>
        <taxon>Kitasatosporales</taxon>
        <taxon>Streptomycetaceae</taxon>
        <taxon>Streptomyces</taxon>
        <taxon>Streptomyces violaceusniger group</taxon>
    </lineage>
</organism>
<dbReference type="Gene3D" id="3.40.190.10">
    <property type="entry name" value="Periplasmic binding protein-like II"/>
    <property type="match status" value="2"/>
</dbReference>
<proteinExistence type="predicted"/>
<dbReference type="PANTHER" id="PTHR30006:SF2">
    <property type="entry name" value="ABC TRANSPORTER SUBSTRATE-BINDING PROTEIN"/>
    <property type="match status" value="1"/>
</dbReference>
<evidence type="ECO:0000256" key="1">
    <source>
        <dbReference type="ARBA" id="ARBA00022729"/>
    </source>
</evidence>
<keyword evidence="3" id="KW-1185">Reference proteome</keyword>